<reference evidence="1 2" key="1">
    <citation type="journal article" date="2010" name="Nat. Commun.">
        <title>The complete sequence of the smallest known nuclear genome from the microsporidian Encephalitozoon intestinalis.</title>
        <authorList>
            <person name="Corradi N."/>
            <person name="Pombert J.-F."/>
            <person name="Farinelli L."/>
            <person name="Didier E.S."/>
            <person name="Keeling P.J."/>
        </authorList>
    </citation>
    <scope>NUCLEOTIDE SEQUENCE [LARGE SCALE GENOMIC DNA]</scope>
    <source>
        <strain evidence="1 2">ATCC 50506</strain>
    </source>
</reference>
<protein>
    <submittedName>
        <fullName evidence="1">Uncharacterized protein</fullName>
    </submittedName>
</protein>
<accession>E0S712</accession>
<proteinExistence type="predicted"/>
<dbReference type="OrthoDB" id="2191811at2759"/>
<dbReference type="KEGG" id="ein:Eint_051510"/>
<reference evidence="1 2" key="2">
    <citation type="journal article" date="2012" name="Proc. Natl. Acad. Sci. U.S.A.">
        <title>Gain and loss of multiple functionally related, horizontally transferred genes in the reduced genomes of two microsporidian parasites.</title>
        <authorList>
            <person name="Pombert J.-F."/>
            <person name="Selman M."/>
            <person name="Burki F."/>
            <person name="Bardell F.T."/>
            <person name="Farinelli L."/>
            <person name="Solter L.F."/>
            <person name="Whitman D.W."/>
            <person name="Weiss L.M."/>
            <person name="Corradi N."/>
            <person name="Keeling P.J."/>
        </authorList>
    </citation>
    <scope>NUCLEOTIDE SEQUENCE [LARGE SCALE GENOMIC DNA]</scope>
    <source>
        <strain evidence="1 2">ATCC 50506</strain>
    </source>
</reference>
<evidence type="ECO:0000313" key="1">
    <source>
        <dbReference type="EMBL" id="ADM11598.1"/>
    </source>
</evidence>
<organism evidence="1 2">
    <name type="scientific">Encephalitozoon intestinalis (strain ATCC 50506)</name>
    <name type="common">Microsporidian parasite</name>
    <name type="synonym">Septata intestinalis</name>
    <dbReference type="NCBI Taxonomy" id="876142"/>
    <lineage>
        <taxon>Eukaryota</taxon>
        <taxon>Fungi</taxon>
        <taxon>Fungi incertae sedis</taxon>
        <taxon>Microsporidia</taxon>
        <taxon>Unikaryonidae</taxon>
        <taxon>Encephalitozoon</taxon>
    </lineage>
</organism>
<dbReference type="Proteomes" id="UP000002313">
    <property type="component" value="Chromosome V"/>
</dbReference>
<dbReference type="EMBL" id="CP001946">
    <property type="protein sequence ID" value="ADM11598.1"/>
    <property type="molecule type" value="Genomic_DNA"/>
</dbReference>
<evidence type="ECO:0000313" key="2">
    <source>
        <dbReference type="Proteomes" id="UP000002313"/>
    </source>
</evidence>
<dbReference type="VEuPathDB" id="MicrosporidiaDB:Eint_051510"/>
<dbReference type="HOGENOM" id="CLU_2133498_0_0_1"/>
<gene>
    <name evidence="1" type="ORF">Eint_051510</name>
</gene>
<dbReference type="AlphaFoldDB" id="E0S712"/>
<sequence length="113" mass="12560">MRKDPISLDKGGYKVIEILCISKPLLSLKAGTEHTEGMHKALVQNESGYKVVYFIDPIDFGAGSKIFLKENTSSILLRNTNYIVTFKKNYRTNTALIGKLLLRNDGTAQGVKP</sequence>
<name>E0S712_ENCIT</name>
<dbReference type="RefSeq" id="XP_003072958.1">
    <property type="nucleotide sequence ID" value="XM_003072912.1"/>
</dbReference>
<keyword evidence="2" id="KW-1185">Reference proteome</keyword>
<dbReference type="GeneID" id="9699279"/>